<dbReference type="InterPro" id="IPR011766">
    <property type="entry name" value="TPP_enzyme_TPP-bd"/>
</dbReference>
<gene>
    <name evidence="3" type="ORF">SCFA_470002</name>
</gene>
<dbReference type="GO" id="GO:0043805">
    <property type="term" value="F:indolepyruvate ferredoxin oxidoreductase activity"/>
    <property type="evidence" value="ECO:0007669"/>
    <property type="project" value="UniProtKB-EC"/>
</dbReference>
<organism evidence="3">
    <name type="scientific">anaerobic digester metagenome</name>
    <dbReference type="NCBI Taxonomy" id="1263854"/>
    <lineage>
        <taxon>unclassified sequences</taxon>
        <taxon>metagenomes</taxon>
        <taxon>ecological metagenomes</taxon>
    </lineage>
</organism>
<dbReference type="Gene3D" id="3.40.50.970">
    <property type="match status" value="1"/>
</dbReference>
<proteinExistence type="predicted"/>
<name>A0A485M1Q9_9ZZZZ</name>
<dbReference type="GO" id="GO:0046872">
    <property type="term" value="F:metal ion binding"/>
    <property type="evidence" value="ECO:0007669"/>
    <property type="project" value="UniProtKB-KW"/>
</dbReference>
<evidence type="ECO:0000313" key="3">
    <source>
        <dbReference type="EMBL" id="VFU15966.1"/>
    </source>
</evidence>
<dbReference type="SUPFAM" id="SSF52518">
    <property type="entry name" value="Thiamin diphosphate-binding fold (THDP-binding)"/>
    <property type="match status" value="1"/>
</dbReference>
<dbReference type="InterPro" id="IPR029061">
    <property type="entry name" value="THDP-binding"/>
</dbReference>
<dbReference type="PROSITE" id="PS51379">
    <property type="entry name" value="4FE4S_FER_2"/>
    <property type="match status" value="2"/>
</dbReference>
<keyword evidence="3" id="KW-0670">Pyruvate</keyword>
<keyword evidence="3" id="KW-0560">Oxidoreductase</keyword>
<dbReference type="InterPro" id="IPR045025">
    <property type="entry name" value="HACL1-like"/>
</dbReference>
<dbReference type="GO" id="GO:0030976">
    <property type="term" value="F:thiamine pyrophosphate binding"/>
    <property type="evidence" value="ECO:0007669"/>
    <property type="project" value="InterPro"/>
</dbReference>
<sequence>MCPGCPHRGMLWALKRNKCFIAGDIGCYTLGFLPPLSAIDTCLCMGAGINHAHGMATVFGPGKEKIAAVIGDSTFYHSGITGLLNLAYNKGAALIVILDNSTTAMTGSQDHPGTGITVRGERTVNLDLENLVRALGIEWVRTVDPYDVKQARKDVKEALAFEGPSVIISKAPCVLLKSRKVPGRALTVDADVCTGCKVCIGLGCPAIEFRDEKAHINETCVGCGVCADLCAPGAIGGEK</sequence>
<dbReference type="AlphaFoldDB" id="A0A485M1Q9"/>
<accession>A0A485M1Q9</accession>
<feature type="domain" description="4Fe-4S ferredoxin-type" evidence="2">
    <location>
        <begin position="184"/>
        <end position="211"/>
    </location>
</feature>
<feature type="domain" description="4Fe-4S ferredoxin-type" evidence="2">
    <location>
        <begin position="212"/>
        <end position="239"/>
    </location>
</feature>
<dbReference type="EMBL" id="CAADRM010000111">
    <property type="protein sequence ID" value="VFU15966.1"/>
    <property type="molecule type" value="Genomic_DNA"/>
</dbReference>
<evidence type="ECO:0000259" key="2">
    <source>
        <dbReference type="PROSITE" id="PS51379"/>
    </source>
</evidence>
<reference evidence="3" key="1">
    <citation type="submission" date="2019-03" db="EMBL/GenBank/DDBJ databases">
        <authorList>
            <person name="Hao L."/>
        </authorList>
    </citation>
    <scope>NUCLEOTIDE SEQUENCE</scope>
</reference>
<dbReference type="Gene3D" id="3.30.70.20">
    <property type="match status" value="1"/>
</dbReference>
<dbReference type="Pfam" id="PF02775">
    <property type="entry name" value="TPP_enzyme_C"/>
    <property type="match status" value="1"/>
</dbReference>
<dbReference type="EC" id="1.2.7.8" evidence="3"/>
<dbReference type="InterPro" id="IPR017896">
    <property type="entry name" value="4Fe4S_Fe-S-bd"/>
</dbReference>
<dbReference type="PANTHER" id="PTHR43710">
    <property type="entry name" value="2-HYDROXYACYL-COA LYASE"/>
    <property type="match status" value="1"/>
</dbReference>
<dbReference type="CDD" id="cd02008">
    <property type="entry name" value="TPP_IOR_alpha"/>
    <property type="match status" value="1"/>
</dbReference>
<dbReference type="PANTHER" id="PTHR43710:SF5">
    <property type="entry name" value="INDOLEPYRUVATE FERREDOXIN OXIDOREDUCTASE ALPHA SUBUNIT"/>
    <property type="match status" value="1"/>
</dbReference>
<protein>
    <submittedName>
        <fullName evidence="3">Indolepyruvate oxidoreductase subunit IorA</fullName>
        <ecNumber evidence="3">1.2.7.8</ecNumber>
    </submittedName>
</protein>
<keyword evidence="1" id="KW-0479">Metal-binding</keyword>
<evidence type="ECO:0000256" key="1">
    <source>
        <dbReference type="ARBA" id="ARBA00022723"/>
    </source>
</evidence>